<evidence type="ECO:0000313" key="2">
    <source>
        <dbReference type="Proteomes" id="UP000828941"/>
    </source>
</evidence>
<sequence>MFVVSPPETPRVGSQTTQRTENRSSLFYSFSFCFLLRSPSLLLSNSLIPLRSLSSSHTLLTWCPHFPFSTPLLLAFPSPSLRDPSFLCFPSLLLHTLLKCAITFSHLSHRQFFLNLECEKSLPMVVSMFE</sequence>
<organism evidence="1 2">
    <name type="scientific">Bauhinia variegata</name>
    <name type="common">Purple orchid tree</name>
    <name type="synonym">Phanera variegata</name>
    <dbReference type="NCBI Taxonomy" id="167791"/>
    <lineage>
        <taxon>Eukaryota</taxon>
        <taxon>Viridiplantae</taxon>
        <taxon>Streptophyta</taxon>
        <taxon>Embryophyta</taxon>
        <taxon>Tracheophyta</taxon>
        <taxon>Spermatophyta</taxon>
        <taxon>Magnoliopsida</taxon>
        <taxon>eudicotyledons</taxon>
        <taxon>Gunneridae</taxon>
        <taxon>Pentapetalae</taxon>
        <taxon>rosids</taxon>
        <taxon>fabids</taxon>
        <taxon>Fabales</taxon>
        <taxon>Fabaceae</taxon>
        <taxon>Cercidoideae</taxon>
        <taxon>Cercideae</taxon>
        <taxon>Bauhiniinae</taxon>
        <taxon>Bauhinia</taxon>
    </lineage>
</organism>
<gene>
    <name evidence="1" type="ORF">L6164_008722</name>
</gene>
<dbReference type="EMBL" id="CM039429">
    <property type="protein sequence ID" value="KAI4347953.1"/>
    <property type="molecule type" value="Genomic_DNA"/>
</dbReference>
<proteinExistence type="predicted"/>
<accession>A0ACB9PHD6</accession>
<name>A0ACB9PHD6_BAUVA</name>
<evidence type="ECO:0000313" key="1">
    <source>
        <dbReference type="EMBL" id="KAI4347953.1"/>
    </source>
</evidence>
<comment type="caution">
    <text evidence="1">The sequence shown here is derived from an EMBL/GenBank/DDBJ whole genome shotgun (WGS) entry which is preliminary data.</text>
</comment>
<keyword evidence="2" id="KW-1185">Reference proteome</keyword>
<dbReference type="Proteomes" id="UP000828941">
    <property type="component" value="Chromosome 4"/>
</dbReference>
<protein>
    <submittedName>
        <fullName evidence="1">Uncharacterized protein</fullName>
    </submittedName>
</protein>
<reference evidence="1 2" key="1">
    <citation type="journal article" date="2022" name="DNA Res.">
        <title>Chromosomal-level genome assembly of the orchid tree Bauhinia variegata (Leguminosae; Cercidoideae) supports the allotetraploid origin hypothesis of Bauhinia.</title>
        <authorList>
            <person name="Zhong Y."/>
            <person name="Chen Y."/>
            <person name="Zheng D."/>
            <person name="Pang J."/>
            <person name="Liu Y."/>
            <person name="Luo S."/>
            <person name="Meng S."/>
            <person name="Qian L."/>
            <person name="Wei D."/>
            <person name="Dai S."/>
            <person name="Zhou R."/>
        </authorList>
    </citation>
    <scope>NUCLEOTIDE SEQUENCE [LARGE SCALE GENOMIC DNA]</scope>
    <source>
        <strain evidence="1">BV-YZ2020</strain>
    </source>
</reference>